<feature type="region of interest" description="Disordered" evidence="1">
    <location>
        <begin position="166"/>
        <end position="329"/>
    </location>
</feature>
<reference evidence="2" key="1">
    <citation type="journal article" date="2021" name="J Fungi (Basel)">
        <title>Genomic and Metabolomic Analyses of the Marine Fungus Emericellopsis cladophorae: Insights into Saltwater Adaptability Mechanisms and Its Biosynthetic Potential.</title>
        <authorList>
            <person name="Goncalves M.F.M."/>
            <person name="Hilario S."/>
            <person name="Van de Peer Y."/>
            <person name="Esteves A.C."/>
            <person name="Alves A."/>
        </authorList>
    </citation>
    <scope>NUCLEOTIDE SEQUENCE</scope>
    <source>
        <strain evidence="2">MUM 19.33</strain>
    </source>
</reference>
<feature type="compositionally biased region" description="Basic and acidic residues" evidence="1">
    <location>
        <begin position="215"/>
        <end position="232"/>
    </location>
</feature>
<proteinExistence type="predicted"/>
<name>A0A9P9Y1A7_9HYPO</name>
<protein>
    <submittedName>
        <fullName evidence="2">Oxidoreductase</fullName>
    </submittedName>
</protein>
<feature type="region of interest" description="Disordered" evidence="1">
    <location>
        <begin position="72"/>
        <end position="145"/>
    </location>
</feature>
<accession>A0A9P9Y1A7</accession>
<feature type="compositionally biased region" description="Pro residues" evidence="1">
    <location>
        <begin position="113"/>
        <end position="122"/>
    </location>
</feature>
<feature type="region of interest" description="Disordered" evidence="1">
    <location>
        <begin position="428"/>
        <end position="455"/>
    </location>
</feature>
<evidence type="ECO:0000313" key="2">
    <source>
        <dbReference type="EMBL" id="KAI6781646.1"/>
    </source>
</evidence>
<feature type="region of interest" description="Disordered" evidence="1">
    <location>
        <begin position="1"/>
        <end position="25"/>
    </location>
</feature>
<dbReference type="OrthoDB" id="5426191at2759"/>
<gene>
    <name evidence="2" type="ORF">J7T54_003911</name>
</gene>
<evidence type="ECO:0000256" key="1">
    <source>
        <dbReference type="SAM" id="MobiDB-lite"/>
    </source>
</evidence>
<comment type="caution">
    <text evidence="2">The sequence shown here is derived from an EMBL/GenBank/DDBJ whole genome shotgun (WGS) entry which is preliminary data.</text>
</comment>
<dbReference type="GeneID" id="75830403"/>
<organism evidence="2 3">
    <name type="scientific">Emericellopsis cladophorae</name>
    <dbReference type="NCBI Taxonomy" id="2686198"/>
    <lineage>
        <taxon>Eukaryota</taxon>
        <taxon>Fungi</taxon>
        <taxon>Dikarya</taxon>
        <taxon>Ascomycota</taxon>
        <taxon>Pezizomycotina</taxon>
        <taxon>Sordariomycetes</taxon>
        <taxon>Hypocreomycetidae</taxon>
        <taxon>Hypocreales</taxon>
        <taxon>Bionectriaceae</taxon>
        <taxon>Emericellopsis</taxon>
    </lineage>
</organism>
<evidence type="ECO:0000313" key="3">
    <source>
        <dbReference type="Proteomes" id="UP001055219"/>
    </source>
</evidence>
<sequence length="613" mass="67489">MEARSLASLNHLAANPPQYPVKPQEQLQEPLTLYISRVPGTRDVILTTTKPQVENVTAADVTSSLYYIQFENSSPQSRGPTPPRHHYDNARSSDESAGTRRAIPRKPIGGARPPTPDEPPAPLLNVPLPSEQPPSPGSSELPEWYVKGQPPALKVPVTVPSTTAVNGVSPPSATDMPARKPVASSPVTPVRTLPTLQQPAEPFTSVERPYSQQSWHERDGVPDYAKPPHERPYSQQSNGGMADRPLAQPRSAEKPYHALPPPPYSEHPALRGEPQAPPLPRRPRAASVNQPGQAVHESVHRRAESQQLHRPTNSRSPSPKKLDDSFSLNIIRRDPSSGHQWNVGHIFSCQLPNPITGPLPEELPRPPIDVHIQNPGYSKFKGMPARKSVEIPRQPNGIDQPPPETATFSRQLVMSYSKSFASNVKDVFQKRSRSGSKPAPPEPETSLGQPGPGMKPRGYVFVSPWDTRCEFYTSVTGGSVRCRHLLNDGHGNVNSLVTEDLASPFAHDSAVVSELRFNLPAYEMPGFEEQTTQQKMGSLAKFWRRDDISVEDGDDGSLSPFEMNLGKERAGGGQRGRRAKLGKLIINHEGLKMLDLLVAANMGVWWRTWEKSF</sequence>
<dbReference type="RefSeq" id="XP_051362502.1">
    <property type="nucleotide sequence ID" value="XM_051506101.1"/>
</dbReference>
<dbReference type="Proteomes" id="UP001055219">
    <property type="component" value="Unassembled WGS sequence"/>
</dbReference>
<reference evidence="2" key="2">
    <citation type="submission" date="2022-07" db="EMBL/GenBank/DDBJ databases">
        <authorList>
            <person name="Goncalves M.F.M."/>
            <person name="Hilario S."/>
            <person name="Van De Peer Y."/>
            <person name="Esteves A.C."/>
            <person name="Alves A."/>
        </authorList>
    </citation>
    <scope>NUCLEOTIDE SEQUENCE</scope>
    <source>
        <strain evidence="2">MUM 19.33</strain>
    </source>
</reference>
<feature type="compositionally biased region" description="Polar residues" evidence="1">
    <location>
        <begin position="305"/>
        <end position="317"/>
    </location>
</feature>
<dbReference type="AlphaFoldDB" id="A0A9P9Y1A7"/>
<feature type="compositionally biased region" description="Basic and acidic residues" evidence="1">
    <location>
        <begin position="85"/>
        <end position="98"/>
    </location>
</feature>
<keyword evidence="3" id="KW-1185">Reference proteome</keyword>
<dbReference type="EMBL" id="JAGIXG020000019">
    <property type="protein sequence ID" value="KAI6781646.1"/>
    <property type="molecule type" value="Genomic_DNA"/>
</dbReference>